<dbReference type="SMART" id="SM00052">
    <property type="entry name" value="EAL"/>
    <property type="match status" value="1"/>
</dbReference>
<dbReference type="InterPro" id="IPR029787">
    <property type="entry name" value="Nucleotide_cyclase"/>
</dbReference>
<evidence type="ECO:0000313" key="5">
    <source>
        <dbReference type="Proteomes" id="UP000249522"/>
    </source>
</evidence>
<dbReference type="SUPFAM" id="SSF55073">
    <property type="entry name" value="Nucleotide cyclase"/>
    <property type="match status" value="1"/>
</dbReference>
<dbReference type="AlphaFoldDB" id="A0A2W1LSI8"/>
<dbReference type="CDD" id="cd01948">
    <property type="entry name" value="EAL"/>
    <property type="match status" value="1"/>
</dbReference>
<feature type="transmembrane region" description="Helical" evidence="1">
    <location>
        <begin position="12"/>
        <end position="32"/>
    </location>
</feature>
<name>A0A2W1LSI8_9BACL</name>
<evidence type="ECO:0008006" key="6">
    <source>
        <dbReference type="Google" id="ProtNLM"/>
    </source>
</evidence>
<dbReference type="Gene3D" id="3.20.20.450">
    <property type="entry name" value="EAL domain"/>
    <property type="match status" value="1"/>
</dbReference>
<dbReference type="InterPro" id="IPR001633">
    <property type="entry name" value="EAL_dom"/>
</dbReference>
<gene>
    <name evidence="4" type="ORF">DNH61_18580</name>
</gene>
<keyword evidence="1" id="KW-0472">Membrane</keyword>
<dbReference type="NCBIfam" id="TIGR00254">
    <property type="entry name" value="GGDEF"/>
    <property type="match status" value="1"/>
</dbReference>
<feature type="transmembrane region" description="Helical" evidence="1">
    <location>
        <begin position="71"/>
        <end position="91"/>
    </location>
</feature>
<dbReference type="FunFam" id="3.30.70.270:FF:000001">
    <property type="entry name" value="Diguanylate cyclase domain protein"/>
    <property type="match status" value="1"/>
</dbReference>
<protein>
    <recommendedName>
        <fullName evidence="6">Diguanylate cyclase</fullName>
    </recommendedName>
</protein>
<organism evidence="4 5">
    <name type="scientific">Paenibacillus sambharensis</name>
    <dbReference type="NCBI Taxonomy" id="1803190"/>
    <lineage>
        <taxon>Bacteria</taxon>
        <taxon>Bacillati</taxon>
        <taxon>Bacillota</taxon>
        <taxon>Bacilli</taxon>
        <taxon>Bacillales</taxon>
        <taxon>Paenibacillaceae</taxon>
        <taxon>Paenibacillus</taxon>
    </lineage>
</organism>
<dbReference type="EMBL" id="QKRB01000053">
    <property type="protein sequence ID" value="PZD94407.1"/>
    <property type="molecule type" value="Genomic_DNA"/>
</dbReference>
<dbReference type="NCBIfam" id="TIGR00229">
    <property type="entry name" value="sensory_box"/>
    <property type="match status" value="1"/>
</dbReference>
<evidence type="ECO:0000259" key="3">
    <source>
        <dbReference type="PROSITE" id="PS50887"/>
    </source>
</evidence>
<dbReference type="Gene3D" id="3.30.70.270">
    <property type="match status" value="1"/>
</dbReference>
<dbReference type="InterPro" id="IPR035919">
    <property type="entry name" value="EAL_sf"/>
</dbReference>
<dbReference type="SUPFAM" id="SSF141868">
    <property type="entry name" value="EAL domain-like"/>
    <property type="match status" value="1"/>
</dbReference>
<evidence type="ECO:0000313" key="4">
    <source>
        <dbReference type="EMBL" id="PZD94407.1"/>
    </source>
</evidence>
<dbReference type="Gene3D" id="3.30.450.20">
    <property type="entry name" value="PAS domain"/>
    <property type="match status" value="1"/>
</dbReference>
<dbReference type="PANTHER" id="PTHR44757:SF2">
    <property type="entry name" value="BIOFILM ARCHITECTURE MAINTENANCE PROTEIN MBAA"/>
    <property type="match status" value="1"/>
</dbReference>
<dbReference type="InterPro" id="IPR000160">
    <property type="entry name" value="GGDEF_dom"/>
</dbReference>
<dbReference type="PROSITE" id="PS50887">
    <property type="entry name" value="GGDEF"/>
    <property type="match status" value="1"/>
</dbReference>
<feature type="domain" description="GGDEF" evidence="3">
    <location>
        <begin position="400"/>
        <end position="533"/>
    </location>
</feature>
<dbReference type="InterPro" id="IPR043128">
    <property type="entry name" value="Rev_trsase/Diguanyl_cyclase"/>
</dbReference>
<dbReference type="PROSITE" id="PS50883">
    <property type="entry name" value="EAL"/>
    <property type="match status" value="1"/>
</dbReference>
<keyword evidence="1" id="KW-0812">Transmembrane</keyword>
<feature type="transmembrane region" description="Helical" evidence="1">
    <location>
        <begin position="141"/>
        <end position="163"/>
    </location>
</feature>
<evidence type="ECO:0000256" key="1">
    <source>
        <dbReference type="SAM" id="Phobius"/>
    </source>
</evidence>
<dbReference type="InterPro" id="IPR052155">
    <property type="entry name" value="Biofilm_reg_signaling"/>
</dbReference>
<sequence>MELIPMTDLFLPLIFLLGPYLLLFYMSAEIYLRNPSSIKHRLTALLVISISFLFLGEFLFNVLPYETALLAARYIKLPSAFTTMTIGLYFVRLFTYTKISRRYQVLALTPLAGLIPLYIPIPGFEISLQKQSYWYIEVYSPAMIAVLMITGCYAVLLFLVQVIKALRSSGPRLRVLREKDRYRVMLRGAVLTCAWSVLTLFVFRPYAEHVPILPPGAMSAYSVLFLMYAIRHVMVNYDFLSTTGRRYEMLFKLSRNGIALVDQDGYMAETNPAFIRMLGITDQRDASWKGRRIYSFITIEDTRLYDWVNEKFTSKEPFHAEVHVTNFLGESYIMETDVEYIEVDGQIWSFMMTKDITQQKDSESKLEFLAYHDPLTGLGNRRKFQEKLGEYLGQMNPETDKLAVLLIDLDQFKWINDTLGHSAGDELLRMASDRLQSIIPGKACVSRMGGDEFIVLLPSLSDTDEALDCAYRIIRALREPFLFQNSRFQISASIGISIAPRDGTEVELIVGSADSAMYEAKREGRNQFHLFRPAQKANAEKALKLASCLQRALEEEEFSLHYQPQIDIRTDRVIGVEALLRWRSEEIGMVSPGDFIPLAEETGAIVPIGEWVIRTALSEGRRWISPDREDFVISVNLSARQLKDPAFAAKLRSMLVLYQFPPANLCLEITESTMIGDVEQTLKVCEEIVDMGVALAIDDFGTGFSSLGLLSRFPFGTIKIDKSLIRDIETSSKDAAVIETIIRLSQHLEMDVLAEGVETEAQLVILKRLGCHEVQGYLCGRPSEPDAIDRLLKLDFAQGSDSAG</sequence>
<reference evidence="4 5" key="1">
    <citation type="submission" date="2018-06" db="EMBL/GenBank/DDBJ databases">
        <title>Paenibacillus imtechensis sp. nov.</title>
        <authorList>
            <person name="Pinnaka A.K."/>
            <person name="Singh H."/>
            <person name="Kaur M."/>
        </authorList>
    </citation>
    <scope>NUCLEOTIDE SEQUENCE [LARGE SCALE GENOMIC DNA]</scope>
    <source>
        <strain evidence="4 5">SMB1</strain>
    </source>
</reference>
<dbReference type="CDD" id="cd01949">
    <property type="entry name" value="GGDEF"/>
    <property type="match status" value="1"/>
</dbReference>
<keyword evidence="1" id="KW-1133">Transmembrane helix</keyword>
<dbReference type="SUPFAM" id="SSF55785">
    <property type="entry name" value="PYP-like sensor domain (PAS domain)"/>
    <property type="match status" value="1"/>
</dbReference>
<feature type="transmembrane region" description="Helical" evidence="1">
    <location>
        <begin position="184"/>
        <end position="206"/>
    </location>
</feature>
<feature type="transmembrane region" description="Helical" evidence="1">
    <location>
        <begin position="44"/>
        <end position="65"/>
    </location>
</feature>
<dbReference type="InterPro" id="IPR000014">
    <property type="entry name" value="PAS"/>
</dbReference>
<evidence type="ECO:0000259" key="2">
    <source>
        <dbReference type="PROSITE" id="PS50883"/>
    </source>
</evidence>
<proteinExistence type="predicted"/>
<accession>A0A2W1LSI8</accession>
<dbReference type="SMART" id="SM00267">
    <property type="entry name" value="GGDEF"/>
    <property type="match status" value="1"/>
</dbReference>
<dbReference type="OrthoDB" id="9759607at2"/>
<dbReference type="Pfam" id="PF00563">
    <property type="entry name" value="EAL"/>
    <property type="match status" value="1"/>
</dbReference>
<comment type="caution">
    <text evidence="4">The sequence shown here is derived from an EMBL/GenBank/DDBJ whole genome shotgun (WGS) entry which is preliminary data.</text>
</comment>
<keyword evidence="5" id="KW-1185">Reference proteome</keyword>
<dbReference type="Proteomes" id="UP000249522">
    <property type="component" value="Unassembled WGS sequence"/>
</dbReference>
<dbReference type="PANTHER" id="PTHR44757">
    <property type="entry name" value="DIGUANYLATE CYCLASE DGCP"/>
    <property type="match status" value="1"/>
</dbReference>
<dbReference type="InterPro" id="IPR035965">
    <property type="entry name" value="PAS-like_dom_sf"/>
</dbReference>
<dbReference type="Pfam" id="PF00990">
    <property type="entry name" value="GGDEF"/>
    <property type="match status" value="1"/>
</dbReference>
<feature type="domain" description="EAL" evidence="2">
    <location>
        <begin position="542"/>
        <end position="796"/>
    </location>
</feature>
<feature type="transmembrane region" description="Helical" evidence="1">
    <location>
        <begin position="103"/>
        <end position="121"/>
    </location>
</feature>